<protein>
    <submittedName>
        <fullName evidence="3">Fasciclin domain-containing protein</fullName>
    </submittedName>
</protein>
<feature type="signal peptide" evidence="1">
    <location>
        <begin position="1"/>
        <end position="18"/>
    </location>
</feature>
<accession>A0ABS3JHR0</accession>
<sequence>MKKQYSLLLIGLLGVCIAACKQWDDRVMLTDSALTRTLFGEISAQPELSKFSDLLVKSGYDKLISSSKNYTVWAPTNKALESVDLASLNDTTALRLFVGNHVALQTYPAPAGTQEVRIQTLNGKYIPFANGRFGESAITASNKYVANGVLHILDKALAVQPNLLGFINSSKDTYVQNKVLGSLSYLVLNPDKAIVDSISSTTGRPVYRPGTGIEQKNKFTDLVYNLADESKQFTYILLTNDAFAAEVTKLSPYFKTSTADSTYNLASYQVLKDMAVEGLYTVDKLPAVLKSKFGVDVPLDKTALVRTVPVSNGVAYVFSKSNVAVQSRLQPIVVQGENYSSQLQNVASTAIAIREKLNPVTSQTFRDLSIIAHGVSGFWVRYRVPEVPNMKYKVYWVALNDQTRNYRTNTLPIVVSQRLAMGSLTSTTFANIAVPNDTYTEVLLGEYTTTSFGTLDMYLIANGTNSMALDYIRLVPVLP</sequence>
<evidence type="ECO:0000256" key="1">
    <source>
        <dbReference type="SAM" id="SignalP"/>
    </source>
</evidence>
<dbReference type="InterPro" id="IPR036378">
    <property type="entry name" value="FAS1_dom_sf"/>
</dbReference>
<evidence type="ECO:0000259" key="2">
    <source>
        <dbReference type="PROSITE" id="PS50213"/>
    </source>
</evidence>
<evidence type="ECO:0000313" key="3">
    <source>
        <dbReference type="EMBL" id="MBO0949541.1"/>
    </source>
</evidence>
<reference evidence="3 4" key="1">
    <citation type="submission" date="2021-03" db="EMBL/GenBank/DDBJ databases">
        <title>Fibrella sp. HMF5405 genome sequencing and assembly.</title>
        <authorList>
            <person name="Kang H."/>
            <person name="Kim H."/>
            <person name="Bae S."/>
            <person name="Joh K."/>
        </authorList>
    </citation>
    <scope>NUCLEOTIDE SEQUENCE [LARGE SCALE GENOMIC DNA]</scope>
    <source>
        <strain evidence="3 4">HMF5405</strain>
    </source>
</reference>
<name>A0ABS3JHR0_9BACT</name>
<gene>
    <name evidence="3" type="ORF">J2I46_13175</name>
</gene>
<dbReference type="PANTHER" id="PTHR10900">
    <property type="entry name" value="PERIOSTIN-RELATED"/>
    <property type="match status" value="1"/>
</dbReference>
<organism evidence="3 4">
    <name type="scientific">Fibrella forsythiae</name>
    <dbReference type="NCBI Taxonomy" id="2817061"/>
    <lineage>
        <taxon>Bacteria</taxon>
        <taxon>Pseudomonadati</taxon>
        <taxon>Bacteroidota</taxon>
        <taxon>Cytophagia</taxon>
        <taxon>Cytophagales</taxon>
        <taxon>Spirosomataceae</taxon>
        <taxon>Fibrella</taxon>
    </lineage>
</organism>
<dbReference type="InterPro" id="IPR000782">
    <property type="entry name" value="FAS1_domain"/>
</dbReference>
<dbReference type="Gene3D" id="2.30.180.10">
    <property type="entry name" value="FAS1 domain"/>
    <property type="match status" value="1"/>
</dbReference>
<dbReference type="Proteomes" id="UP000664628">
    <property type="component" value="Unassembled WGS sequence"/>
</dbReference>
<comment type="caution">
    <text evidence="3">The sequence shown here is derived from an EMBL/GenBank/DDBJ whole genome shotgun (WGS) entry which is preliminary data.</text>
</comment>
<dbReference type="PANTHER" id="PTHR10900:SF77">
    <property type="entry name" value="FI19380P1"/>
    <property type="match status" value="1"/>
</dbReference>
<dbReference type="PROSITE" id="PS50213">
    <property type="entry name" value="FAS1"/>
    <property type="match status" value="1"/>
</dbReference>
<keyword evidence="4" id="KW-1185">Reference proteome</keyword>
<keyword evidence="1" id="KW-0732">Signal</keyword>
<feature type="domain" description="FAS1" evidence="2">
    <location>
        <begin position="35"/>
        <end position="157"/>
    </location>
</feature>
<dbReference type="RefSeq" id="WP_207329493.1">
    <property type="nucleotide sequence ID" value="NZ_JAFMYW010000003.1"/>
</dbReference>
<dbReference type="SMART" id="SM00554">
    <property type="entry name" value="FAS1"/>
    <property type="match status" value="1"/>
</dbReference>
<proteinExistence type="predicted"/>
<dbReference type="SUPFAM" id="SSF82153">
    <property type="entry name" value="FAS1 domain"/>
    <property type="match status" value="1"/>
</dbReference>
<dbReference type="Pfam" id="PF02469">
    <property type="entry name" value="Fasciclin"/>
    <property type="match status" value="1"/>
</dbReference>
<evidence type="ECO:0000313" key="4">
    <source>
        <dbReference type="Proteomes" id="UP000664628"/>
    </source>
</evidence>
<dbReference type="EMBL" id="JAFMYW010000003">
    <property type="protein sequence ID" value="MBO0949541.1"/>
    <property type="molecule type" value="Genomic_DNA"/>
</dbReference>
<dbReference type="InterPro" id="IPR050904">
    <property type="entry name" value="Adhesion/Biosynth-related"/>
</dbReference>
<feature type="chain" id="PRO_5046975975" evidence="1">
    <location>
        <begin position="19"/>
        <end position="479"/>
    </location>
</feature>